<dbReference type="PANTHER" id="PTHR43460">
    <property type="entry name" value="METHYLTRANSFERASE"/>
    <property type="match status" value="1"/>
</dbReference>
<evidence type="ECO:0000259" key="3">
    <source>
        <dbReference type="Pfam" id="PF13649"/>
    </source>
</evidence>
<dbReference type="InterPro" id="IPR016718">
    <property type="entry name" value="rRNA_m1G-MeTrfase_A_prd"/>
</dbReference>
<feature type="binding site" evidence="1">
    <location>
        <position position="37"/>
    </location>
    <ligand>
        <name>Zn(2+)</name>
        <dbReference type="ChEBI" id="CHEBI:29105"/>
    </ligand>
</feature>
<evidence type="ECO:0000256" key="2">
    <source>
        <dbReference type="PIRSR" id="PIRSR018249-2"/>
    </source>
</evidence>
<evidence type="ECO:0000256" key="1">
    <source>
        <dbReference type="PIRSR" id="PIRSR018249-1"/>
    </source>
</evidence>
<feature type="binding site" evidence="1">
    <location>
        <position position="21"/>
    </location>
    <ligand>
        <name>Zn(2+)</name>
        <dbReference type="ChEBI" id="CHEBI:29105"/>
    </ligand>
</feature>
<dbReference type="PIRSF" id="PIRSF018249">
    <property type="entry name" value="MyrA_prd"/>
    <property type="match status" value="1"/>
</dbReference>
<dbReference type="SUPFAM" id="SSF53335">
    <property type="entry name" value="S-adenosyl-L-methionine-dependent methyltransferases"/>
    <property type="match status" value="1"/>
</dbReference>
<keyword evidence="1" id="KW-0862">Zinc</keyword>
<gene>
    <name evidence="5" type="ORF">BTN92_10230</name>
</gene>
<feature type="domain" description="23S rRNA (guanine(745)-N(1))-methyltransferase N-terminal" evidence="4">
    <location>
        <begin position="19"/>
        <end position="50"/>
    </location>
</feature>
<evidence type="ECO:0000313" key="5">
    <source>
        <dbReference type="EMBL" id="ONN42637.1"/>
    </source>
</evidence>
<evidence type="ECO:0000313" key="6">
    <source>
        <dbReference type="Proteomes" id="UP000189299"/>
    </source>
</evidence>
<feature type="binding site" evidence="1">
    <location>
        <position position="41"/>
    </location>
    <ligand>
        <name>Zn(2+)</name>
        <dbReference type="ChEBI" id="CHEBI:29105"/>
    </ligand>
</feature>
<protein>
    <submittedName>
        <fullName evidence="5">50S rRNA methyltransferase</fullName>
    </submittedName>
</protein>
<dbReference type="GO" id="GO:0046872">
    <property type="term" value="F:metal ion binding"/>
    <property type="evidence" value="ECO:0007669"/>
    <property type="project" value="UniProtKB-KW"/>
</dbReference>
<dbReference type="InterPro" id="IPR029063">
    <property type="entry name" value="SAM-dependent_MTases_sf"/>
</dbReference>
<name>A0A1V2UHC9_ENTMU</name>
<proteinExistence type="predicted"/>
<feature type="domain" description="Methyltransferase" evidence="3">
    <location>
        <begin position="96"/>
        <end position="176"/>
    </location>
</feature>
<dbReference type="Gene3D" id="3.40.50.150">
    <property type="entry name" value="Vaccinia Virus protein VP39"/>
    <property type="match status" value="1"/>
</dbReference>
<feature type="binding site" evidence="2">
    <location>
        <position position="190"/>
    </location>
    <ligand>
        <name>S-adenosyl-L-methionine</name>
        <dbReference type="ChEBI" id="CHEBI:59789"/>
    </ligand>
</feature>
<keyword evidence="5" id="KW-0808">Transferase</keyword>
<dbReference type="InterPro" id="IPR052939">
    <property type="entry name" value="23S_rRNA_MeTrnsfrase_RlmA"/>
</dbReference>
<dbReference type="Pfam" id="PF21302">
    <property type="entry name" value="Zn_ribbon_RlmA"/>
    <property type="match status" value="1"/>
</dbReference>
<feature type="binding site" evidence="2">
    <location>
        <position position="79"/>
    </location>
    <ligand>
        <name>S-adenosyl-L-methionine</name>
        <dbReference type="ChEBI" id="CHEBI:59789"/>
    </ligand>
</feature>
<dbReference type="STRING" id="53346.A5802_002224"/>
<keyword evidence="5" id="KW-0489">Methyltransferase</keyword>
<dbReference type="EMBL" id="MSTR01000009">
    <property type="protein sequence ID" value="ONN42637.1"/>
    <property type="molecule type" value="Genomic_DNA"/>
</dbReference>
<dbReference type="CDD" id="cd02440">
    <property type="entry name" value="AdoMet_MTases"/>
    <property type="match status" value="1"/>
</dbReference>
<evidence type="ECO:0000259" key="4">
    <source>
        <dbReference type="Pfam" id="PF21302"/>
    </source>
</evidence>
<accession>A0A1V2UHC9</accession>
<dbReference type="Proteomes" id="UP000189299">
    <property type="component" value="Unassembled WGS sequence"/>
</dbReference>
<reference evidence="5 6" key="1">
    <citation type="submission" date="2016-12" db="EMBL/GenBank/DDBJ databases">
        <authorList>
            <person name="Song W.-J."/>
            <person name="Kurnit D.M."/>
        </authorList>
    </citation>
    <scope>NUCLEOTIDE SEQUENCE [LARGE SCALE GENOMIC DNA]</scope>
    <source>
        <strain evidence="5 6">CGB1038-1_S1</strain>
    </source>
</reference>
<sequence length="285" mass="32799">MLKKIDQSRLFLSENAQMFRCPLCQASFLSTTNGLICQKNHRFDLSKKGTLYFLSHAIKTEYDQGMFAPRRRMIQSGMYQPLIEQLAKHLPSDATVLDVGCGEGSFLAAIDQLQPLKQAIGFDIAKEGVYAATEQPMQAFWCVADLTNLPFADQQFSTILNIFSPSHYQEFQRVLADDGMVLKVVPQSGYLKELRQAFYPDQPEKHHYSNERVVDKFMESMASVGRQRVTYEFTIPEENRRDLLAMSPLEWQVAKEIKEALMEEPLRKITIDVELLKGNKRKRFQ</sequence>
<keyword evidence="1" id="KW-0479">Metal-binding</keyword>
<dbReference type="InterPro" id="IPR041698">
    <property type="entry name" value="Methyltransf_25"/>
</dbReference>
<keyword evidence="2" id="KW-0949">S-adenosyl-L-methionine</keyword>
<dbReference type="PANTHER" id="PTHR43460:SF1">
    <property type="entry name" value="METHYLTRANSFERASE TYPE 11 DOMAIN-CONTAINING PROTEIN"/>
    <property type="match status" value="1"/>
</dbReference>
<dbReference type="Pfam" id="PF13649">
    <property type="entry name" value="Methyltransf_25"/>
    <property type="match status" value="1"/>
</dbReference>
<dbReference type="InterPro" id="IPR048647">
    <property type="entry name" value="RlmA_N"/>
</dbReference>
<dbReference type="AlphaFoldDB" id="A0A1V2UHC9"/>
<dbReference type="GO" id="GO:0008168">
    <property type="term" value="F:methyltransferase activity"/>
    <property type="evidence" value="ECO:0007669"/>
    <property type="project" value="UniProtKB-KW"/>
</dbReference>
<comment type="caution">
    <text evidence="5">The sequence shown here is derived from an EMBL/GenBank/DDBJ whole genome shotgun (WGS) entry which is preliminary data.</text>
</comment>
<feature type="binding site" evidence="1">
    <location>
        <position position="24"/>
    </location>
    <ligand>
        <name>Zn(2+)</name>
        <dbReference type="ChEBI" id="CHEBI:29105"/>
    </ligand>
</feature>
<dbReference type="RefSeq" id="WP_062806138.1">
    <property type="nucleotide sequence ID" value="NZ_CABMMO010000009.1"/>
</dbReference>
<dbReference type="OrthoDB" id="5522265at2"/>
<organism evidence="5 6">
    <name type="scientific">Enterococcus mundtii</name>
    <dbReference type="NCBI Taxonomy" id="53346"/>
    <lineage>
        <taxon>Bacteria</taxon>
        <taxon>Bacillati</taxon>
        <taxon>Bacillota</taxon>
        <taxon>Bacilli</taxon>
        <taxon>Lactobacillales</taxon>
        <taxon>Enterococcaceae</taxon>
        <taxon>Enterococcus</taxon>
    </lineage>
</organism>
<feature type="binding site" evidence="2">
    <location>
        <begin position="103"/>
        <end position="104"/>
    </location>
    <ligand>
        <name>S-adenosyl-L-methionine</name>
        <dbReference type="ChEBI" id="CHEBI:59789"/>
    </ligand>
</feature>
<dbReference type="GO" id="GO:0032259">
    <property type="term" value="P:methylation"/>
    <property type="evidence" value="ECO:0007669"/>
    <property type="project" value="UniProtKB-KW"/>
</dbReference>